<proteinExistence type="predicted"/>
<dbReference type="EMBL" id="LGCK01000006">
    <property type="protein sequence ID" value="KPL73154.1"/>
    <property type="molecule type" value="Genomic_DNA"/>
</dbReference>
<evidence type="ECO:0000313" key="1">
    <source>
        <dbReference type="EMBL" id="KPL73154.1"/>
    </source>
</evidence>
<organism evidence="1 2">
    <name type="scientific">Leptolinea tardivitalis</name>
    <dbReference type="NCBI Taxonomy" id="229920"/>
    <lineage>
        <taxon>Bacteria</taxon>
        <taxon>Bacillati</taxon>
        <taxon>Chloroflexota</taxon>
        <taxon>Anaerolineae</taxon>
        <taxon>Anaerolineales</taxon>
        <taxon>Anaerolineaceae</taxon>
        <taxon>Leptolinea</taxon>
    </lineage>
</organism>
<gene>
    <name evidence="1" type="ORF">ADM99_02610</name>
</gene>
<accession>A0A0N8GLQ5</accession>
<dbReference type="Proteomes" id="UP000050430">
    <property type="component" value="Unassembled WGS sequence"/>
</dbReference>
<keyword evidence="2" id="KW-1185">Reference proteome</keyword>
<dbReference type="AlphaFoldDB" id="A0A0N8GLQ5"/>
<evidence type="ECO:0000313" key="2">
    <source>
        <dbReference type="Proteomes" id="UP000050430"/>
    </source>
</evidence>
<sequence>MCPRQISDIVPSLGACNLDKKTTRLGGFLCPRQISDTVPSLGACKLDKKNHPFRWIFVPSADFGHRPLIGGLQP</sequence>
<protein>
    <submittedName>
        <fullName evidence="1">Uncharacterized protein</fullName>
    </submittedName>
</protein>
<comment type="caution">
    <text evidence="1">The sequence shown here is derived from an EMBL/GenBank/DDBJ whole genome shotgun (WGS) entry which is preliminary data.</text>
</comment>
<reference evidence="1 2" key="1">
    <citation type="submission" date="2015-07" db="EMBL/GenBank/DDBJ databases">
        <title>Genome sequence of Leptolinea tardivitalis DSM 16556.</title>
        <authorList>
            <person name="Hemp J."/>
            <person name="Ward L.M."/>
            <person name="Pace L.A."/>
            <person name="Fischer W.W."/>
        </authorList>
    </citation>
    <scope>NUCLEOTIDE SEQUENCE [LARGE SCALE GENOMIC DNA]</scope>
    <source>
        <strain evidence="1 2">YMTK-2</strain>
    </source>
</reference>
<name>A0A0N8GLQ5_9CHLR</name>